<reference evidence="1 2" key="1">
    <citation type="submission" date="2016-10" db="EMBL/GenBank/DDBJ databases">
        <authorList>
            <person name="de Groot N.N."/>
        </authorList>
    </citation>
    <scope>NUCLEOTIDE SEQUENCE [LARGE SCALE GENOMIC DNA]</scope>
    <source>
        <strain evidence="1 2">APO</strain>
    </source>
</reference>
<keyword evidence="2" id="KW-1185">Reference proteome</keyword>
<name>A0A1H3K1A3_9FIRM</name>
<evidence type="ECO:0000313" key="1">
    <source>
        <dbReference type="EMBL" id="SDY45368.1"/>
    </source>
</evidence>
<dbReference type="Proteomes" id="UP000199230">
    <property type="component" value="Unassembled WGS sequence"/>
</dbReference>
<dbReference type="AlphaFoldDB" id="A0A1H3K1A3"/>
<dbReference type="EMBL" id="FNPV01000002">
    <property type="protein sequence ID" value="SDY45368.1"/>
    <property type="molecule type" value="Genomic_DNA"/>
</dbReference>
<protein>
    <submittedName>
        <fullName evidence="1">Uncharacterized protein</fullName>
    </submittedName>
</protein>
<gene>
    <name evidence="1" type="ORF">SAMN05192546_102170</name>
</gene>
<organism evidence="1 2">
    <name type="scientific">Tindallia californiensis</name>
    <dbReference type="NCBI Taxonomy" id="159292"/>
    <lineage>
        <taxon>Bacteria</taxon>
        <taxon>Bacillati</taxon>
        <taxon>Bacillota</taxon>
        <taxon>Clostridia</taxon>
        <taxon>Peptostreptococcales</taxon>
        <taxon>Tindalliaceae</taxon>
        <taxon>Tindallia</taxon>
    </lineage>
</organism>
<sequence>MKEIIITDKNMIAQKVYDSPVIFNEVNNSIIDRQNNIGALLSEVASGINSLKDIIDPDKIYIAKFPKDVLDKINSGQFDIMKTKSGDLLSTIIDKTAPANKNIVHQLRLEQIDPTQSQKLQSLSTNVANIAIQKQLADISEMLSEIQAISKDIKRGQVIDRIGLIVSGRNQLEQALEISENNPRREQLILGAISSLNNGRSQLELYFQEEMKNRVSIPNNKIHLTIKCLFDGKFYDKIDDTFNELQESFQAYIYATNLLATAYERLGSTEVLPKVFEPAKVLIENYAESMIPMSRIVLEGNVDNQKCWYTHPHDYIDIIENYNQKALLNNVDYISVEVPGKKLLEEYIYE</sequence>
<dbReference type="RefSeq" id="WP_093310942.1">
    <property type="nucleotide sequence ID" value="NZ_FNPV01000002.1"/>
</dbReference>
<evidence type="ECO:0000313" key="2">
    <source>
        <dbReference type="Proteomes" id="UP000199230"/>
    </source>
</evidence>
<dbReference type="OrthoDB" id="1631946at2"/>
<proteinExistence type="predicted"/>
<accession>A0A1H3K1A3</accession>